<feature type="transmembrane region" description="Helical" evidence="2">
    <location>
        <begin position="27"/>
        <end position="46"/>
    </location>
</feature>
<dbReference type="EMBL" id="FOXF01000067">
    <property type="protein sequence ID" value="SFP74054.1"/>
    <property type="molecule type" value="Genomic_DNA"/>
</dbReference>
<dbReference type="Pfam" id="PF04186">
    <property type="entry name" value="FxsA"/>
    <property type="match status" value="1"/>
</dbReference>
<accession>A0A662ZK10</accession>
<feature type="compositionally biased region" description="Polar residues" evidence="1">
    <location>
        <begin position="162"/>
        <end position="174"/>
    </location>
</feature>
<keyword evidence="2" id="KW-1133">Transmembrane helix</keyword>
<keyword evidence="4" id="KW-1185">Reference proteome</keyword>
<keyword evidence="2" id="KW-0472">Membrane</keyword>
<protein>
    <submittedName>
        <fullName evidence="3">Protein affecting phage T7 exclusion by the F plasmid, UPF0716 family</fullName>
    </submittedName>
</protein>
<evidence type="ECO:0000313" key="4">
    <source>
        <dbReference type="Proteomes" id="UP000243745"/>
    </source>
</evidence>
<dbReference type="GO" id="GO:0016020">
    <property type="term" value="C:membrane"/>
    <property type="evidence" value="ECO:0007669"/>
    <property type="project" value="InterPro"/>
</dbReference>
<keyword evidence="2" id="KW-0812">Transmembrane</keyword>
<dbReference type="PANTHER" id="PTHR35335:SF1">
    <property type="entry name" value="UPF0716 PROTEIN FXSA"/>
    <property type="match status" value="1"/>
</dbReference>
<proteinExistence type="predicted"/>
<feature type="compositionally biased region" description="Basic and acidic residues" evidence="1">
    <location>
        <begin position="179"/>
        <end position="189"/>
    </location>
</feature>
<evidence type="ECO:0000256" key="2">
    <source>
        <dbReference type="SAM" id="Phobius"/>
    </source>
</evidence>
<feature type="compositionally biased region" description="Acidic residues" evidence="1">
    <location>
        <begin position="148"/>
        <end position="157"/>
    </location>
</feature>
<dbReference type="InterPro" id="IPR007313">
    <property type="entry name" value="FxsA"/>
</dbReference>
<dbReference type="Proteomes" id="UP000243745">
    <property type="component" value="Unassembled WGS sequence"/>
</dbReference>
<evidence type="ECO:0000313" key="3">
    <source>
        <dbReference type="EMBL" id="SFP74054.1"/>
    </source>
</evidence>
<feature type="transmembrane region" description="Helical" evidence="2">
    <location>
        <begin position="66"/>
        <end position="96"/>
    </location>
</feature>
<feature type="region of interest" description="Disordered" evidence="1">
    <location>
        <begin position="144"/>
        <end position="189"/>
    </location>
</feature>
<dbReference type="AlphaFoldDB" id="A0A662ZK10"/>
<organism evidence="3 4">
    <name type="scientific">Ruminobacter amylophilus</name>
    <dbReference type="NCBI Taxonomy" id="867"/>
    <lineage>
        <taxon>Bacteria</taxon>
        <taxon>Pseudomonadati</taxon>
        <taxon>Pseudomonadota</taxon>
        <taxon>Gammaproteobacteria</taxon>
        <taxon>Aeromonadales</taxon>
        <taxon>Succinivibrionaceae</taxon>
        <taxon>Ruminobacter</taxon>
    </lineage>
</organism>
<gene>
    <name evidence="3" type="ORF">SAMN02910344_02196</name>
</gene>
<reference evidence="3 4" key="1">
    <citation type="submission" date="2016-10" db="EMBL/GenBank/DDBJ databases">
        <authorList>
            <person name="Varghese N."/>
            <person name="Submissions S."/>
        </authorList>
    </citation>
    <scope>NUCLEOTIDE SEQUENCE [LARGE SCALE GENOMIC DNA]</scope>
    <source>
        <strain evidence="3 4">DSM 1361</strain>
    </source>
</reference>
<dbReference type="PANTHER" id="PTHR35335">
    <property type="entry name" value="UPF0716 PROTEIN FXSA"/>
    <property type="match status" value="1"/>
</dbReference>
<name>A0A662ZK10_9GAMM</name>
<evidence type="ECO:0000256" key="1">
    <source>
        <dbReference type="SAM" id="MobiDB-lite"/>
    </source>
</evidence>
<sequence>MIKYVLTAIVFLALELASIIYVSGEIGWLVAIYILGIEVIIGYSIVKKYGIGSLLMGGMGMQSSSFASGAVVFGVMIAFPGFFSDVLAVASLIPFVRKALFAFLKPDPELVSKIVMNQVNKQFNANGAGMNMFDENFLKNAGLFGNSDESEEDDEEELSKNVKPSHSTHNSAGRNNRKATVEDAEFREL</sequence>
<dbReference type="RefSeq" id="WP_177178577.1">
    <property type="nucleotide sequence ID" value="NZ_FOXF01000067.1"/>
</dbReference>